<dbReference type="GO" id="GO:0030288">
    <property type="term" value="C:outer membrane-bounded periplasmic space"/>
    <property type="evidence" value="ECO:0007669"/>
    <property type="project" value="TreeGrafter"/>
</dbReference>
<dbReference type="EMBL" id="FPBH01000013">
    <property type="protein sequence ID" value="SFU17731.1"/>
    <property type="molecule type" value="Genomic_DNA"/>
</dbReference>
<evidence type="ECO:0000313" key="5">
    <source>
        <dbReference type="Proteomes" id="UP000198844"/>
    </source>
</evidence>
<dbReference type="GO" id="GO:0042938">
    <property type="term" value="P:dipeptide transport"/>
    <property type="evidence" value="ECO:0007669"/>
    <property type="project" value="TreeGrafter"/>
</dbReference>
<feature type="domain" description="Solute-binding protein family 5" evidence="3">
    <location>
        <begin position="87"/>
        <end position="463"/>
    </location>
</feature>
<dbReference type="Pfam" id="PF00496">
    <property type="entry name" value="SBP_bac_5"/>
    <property type="match status" value="1"/>
</dbReference>
<evidence type="ECO:0000313" key="4">
    <source>
        <dbReference type="EMBL" id="SFU17731.1"/>
    </source>
</evidence>
<dbReference type="AlphaFoldDB" id="A0A1I7E1D6"/>
<evidence type="ECO:0000256" key="1">
    <source>
        <dbReference type="ARBA" id="ARBA00005695"/>
    </source>
</evidence>
<dbReference type="Gene3D" id="3.90.76.10">
    <property type="entry name" value="Dipeptide-binding Protein, Domain 1"/>
    <property type="match status" value="1"/>
</dbReference>
<proteinExistence type="inferred from homology"/>
<dbReference type="InterPro" id="IPR000914">
    <property type="entry name" value="SBP_5_dom"/>
</dbReference>
<dbReference type="CDD" id="cd08493">
    <property type="entry name" value="PBP2_DppA_like"/>
    <property type="match status" value="1"/>
</dbReference>
<sequence>MLDTGRGTRAVAGIKSNEKYPMKLRFAAIALLMVLPLASAFAKPLVVCTEASPEGFDPVRYSTLTITNASADVIFNGLVTYDDATGTVQPALAQSWDVSQSGAVYTFHLRPNVHFQTTDYFKPTRTFDADDVIATFDRMLNPDNAWRKALPTVVMPNVQSMQITKLIKSVDKVDPLTVRIVLNHPDATLLPILTMSFASIYSSEYLAQLLKTNAIADLNAKPVSTGPFVLKSYRPDATIRYTVNPDYWGPKPKVDGLIYAITPDPTVRAQRVKAGECDIALAPKPDDIASARRDPSLKVLDVPGFMTAFVALNTQRHGLDSQVVRRAINLAFDRDTYVKTLFGTSAVPATDPYPSSTEAKTGYAYDPALAKKLLAQAGMANGLSLTIWTRSTGSTLNPNPKVGAELLQADLTKVGIDARIKTLEWGELLHEIKQGQYDLLFMGWAGDNGDPDNFLSPLFSCDAVKGGTNFQRYCDASLDASIASGKATSTASVRAQDYDRAVKIAHDQALWIPLAHPLVAAITRPNIDGYHVSAFGRVNFGAVSIR</sequence>
<dbReference type="InterPro" id="IPR030678">
    <property type="entry name" value="Peptide/Ni-bd"/>
</dbReference>
<dbReference type="Gene3D" id="3.40.190.10">
    <property type="entry name" value="Periplasmic binding protein-like II"/>
    <property type="match status" value="1"/>
</dbReference>
<dbReference type="PANTHER" id="PTHR30290:SF38">
    <property type="entry name" value="D,D-DIPEPTIDE-BINDING PERIPLASMIC PROTEIN DDPA-RELATED"/>
    <property type="match status" value="1"/>
</dbReference>
<comment type="similarity">
    <text evidence="1">Belongs to the bacterial solute-binding protein 5 family.</text>
</comment>
<evidence type="ECO:0000256" key="2">
    <source>
        <dbReference type="ARBA" id="ARBA00022729"/>
    </source>
</evidence>
<dbReference type="PANTHER" id="PTHR30290">
    <property type="entry name" value="PERIPLASMIC BINDING COMPONENT OF ABC TRANSPORTER"/>
    <property type="match status" value="1"/>
</dbReference>
<reference evidence="4 5" key="1">
    <citation type="submission" date="2016-10" db="EMBL/GenBank/DDBJ databases">
        <authorList>
            <person name="de Groot N.N."/>
        </authorList>
    </citation>
    <scope>NUCLEOTIDE SEQUENCE [LARGE SCALE GENOMIC DNA]</scope>
    <source>
        <strain evidence="4 5">LMG 27731</strain>
    </source>
</reference>
<gene>
    <name evidence="4" type="ORF">SAMN05192563_101326</name>
</gene>
<keyword evidence="2" id="KW-0732">Signal</keyword>
<organism evidence="4 5">
    <name type="scientific">Paraburkholderia aspalathi</name>
    <dbReference type="NCBI Taxonomy" id="1324617"/>
    <lineage>
        <taxon>Bacteria</taxon>
        <taxon>Pseudomonadati</taxon>
        <taxon>Pseudomonadota</taxon>
        <taxon>Betaproteobacteria</taxon>
        <taxon>Burkholderiales</taxon>
        <taxon>Burkholderiaceae</taxon>
        <taxon>Paraburkholderia</taxon>
    </lineage>
</organism>
<dbReference type="PIRSF" id="PIRSF002741">
    <property type="entry name" value="MppA"/>
    <property type="match status" value="1"/>
</dbReference>
<dbReference type="GO" id="GO:1904680">
    <property type="term" value="F:peptide transmembrane transporter activity"/>
    <property type="evidence" value="ECO:0007669"/>
    <property type="project" value="TreeGrafter"/>
</dbReference>
<dbReference type="GO" id="GO:0043190">
    <property type="term" value="C:ATP-binding cassette (ABC) transporter complex"/>
    <property type="evidence" value="ECO:0007669"/>
    <property type="project" value="InterPro"/>
</dbReference>
<evidence type="ECO:0000259" key="3">
    <source>
        <dbReference type="Pfam" id="PF00496"/>
    </source>
</evidence>
<dbReference type="SUPFAM" id="SSF53850">
    <property type="entry name" value="Periplasmic binding protein-like II"/>
    <property type="match status" value="1"/>
</dbReference>
<dbReference type="FunFam" id="3.40.190.10:FF:000036">
    <property type="entry name" value="Dipeptide ABC transporter, substrate-binding protein"/>
    <property type="match status" value="1"/>
</dbReference>
<accession>A0A1I7E1D6</accession>
<name>A0A1I7E1D6_9BURK</name>
<dbReference type="Gene3D" id="3.10.105.10">
    <property type="entry name" value="Dipeptide-binding Protein, Domain 3"/>
    <property type="match status" value="1"/>
</dbReference>
<dbReference type="Proteomes" id="UP000198844">
    <property type="component" value="Unassembled WGS sequence"/>
</dbReference>
<dbReference type="InterPro" id="IPR039424">
    <property type="entry name" value="SBP_5"/>
</dbReference>
<protein>
    <submittedName>
        <fullName evidence="4">Dipeptide transport system substrate-binding protein</fullName>
    </submittedName>
</protein>